<keyword evidence="2" id="KW-1185">Reference proteome</keyword>
<name>A0ABV1YEZ5_9HYPH</name>
<sequence>MPDATGFSPDTATLGLASVPDPTSEGFAFDDRTSGYILDAQEAFGLLCQVVSQMAGLLVLDAAGARSGVLEPPMIERAREQFTEARERVASLSPSSRAGHHHHHLTLVVDAMQCAFAAMDRRRLAYAHSSDPFPMLKTAWKEIERASKALPGFEPIDLSQSCCAGHIRLRNRQPAPATIQSSREV</sequence>
<evidence type="ECO:0000313" key="1">
    <source>
        <dbReference type="EMBL" id="MER8933542.1"/>
    </source>
</evidence>
<dbReference type="EMBL" id="JAMYPJ010000012">
    <property type="protein sequence ID" value="MER8933542.1"/>
    <property type="molecule type" value="Genomic_DNA"/>
</dbReference>
<evidence type="ECO:0000313" key="2">
    <source>
        <dbReference type="Proteomes" id="UP001464387"/>
    </source>
</evidence>
<gene>
    <name evidence="1" type="ORF">NKI33_11260</name>
</gene>
<dbReference type="RefSeq" id="WP_352569399.1">
    <property type="nucleotide sequence ID" value="NZ_JAMYMY010000032.1"/>
</dbReference>
<dbReference type="Proteomes" id="UP001464387">
    <property type="component" value="Unassembled WGS sequence"/>
</dbReference>
<accession>A0ABV1YEZ5</accession>
<comment type="caution">
    <text evidence="1">The sequence shown here is derived from an EMBL/GenBank/DDBJ whole genome shotgun (WGS) entry which is preliminary data.</text>
</comment>
<organism evidence="1 2">
    <name type="scientific">Mesorhizobium opportunistum</name>
    <dbReference type="NCBI Taxonomy" id="593909"/>
    <lineage>
        <taxon>Bacteria</taxon>
        <taxon>Pseudomonadati</taxon>
        <taxon>Pseudomonadota</taxon>
        <taxon>Alphaproteobacteria</taxon>
        <taxon>Hyphomicrobiales</taxon>
        <taxon>Phyllobacteriaceae</taxon>
        <taxon>Mesorhizobium</taxon>
    </lineage>
</organism>
<proteinExistence type="predicted"/>
<protein>
    <submittedName>
        <fullName evidence="1">Uncharacterized protein</fullName>
    </submittedName>
</protein>
<reference evidence="1 2" key="1">
    <citation type="journal article" date="2024" name="Proc. Natl. Acad. Sci. U.S.A.">
        <title>The evolutionary genomics of adaptation to stress in wild rhizobium bacteria.</title>
        <authorList>
            <person name="Kehlet-Delgado H."/>
            <person name="Montoya A.P."/>
            <person name="Jensen K.T."/>
            <person name="Wendlandt C.E."/>
            <person name="Dexheimer C."/>
            <person name="Roberts M."/>
            <person name="Torres Martinez L."/>
            <person name="Friesen M.L."/>
            <person name="Griffitts J.S."/>
            <person name="Porter S.S."/>
        </authorList>
    </citation>
    <scope>NUCLEOTIDE SEQUENCE [LARGE SCALE GENOMIC DNA]</scope>
    <source>
        <strain evidence="1 2">M0729</strain>
    </source>
</reference>